<dbReference type="GO" id="GO:0030170">
    <property type="term" value="F:pyridoxal phosphate binding"/>
    <property type="evidence" value="ECO:0007669"/>
    <property type="project" value="InterPro"/>
</dbReference>
<proteinExistence type="inferred from homology"/>
<dbReference type="PROSITE" id="PS00105">
    <property type="entry name" value="AA_TRANSFER_CLASS_1"/>
    <property type="match status" value="1"/>
</dbReference>
<evidence type="ECO:0000256" key="5">
    <source>
        <dbReference type="ARBA" id="ARBA00022898"/>
    </source>
</evidence>
<dbReference type="InterPro" id="IPR004839">
    <property type="entry name" value="Aminotransferase_I/II_large"/>
</dbReference>
<organism evidence="9 10">
    <name type="scientific">Bifidobacterium animalis subsp. lactis CNCM I-2494</name>
    <dbReference type="NCBI Taxonomy" id="1042403"/>
    <lineage>
        <taxon>Bacteria</taxon>
        <taxon>Bacillati</taxon>
        <taxon>Actinomycetota</taxon>
        <taxon>Actinomycetes</taxon>
        <taxon>Bifidobacteriales</taxon>
        <taxon>Bifidobacteriaceae</taxon>
        <taxon>Bifidobacterium</taxon>
    </lineage>
</organism>
<dbReference type="Gene3D" id="3.40.640.10">
    <property type="entry name" value="Type I PLP-dependent aspartate aminotransferase-like (Major domain)"/>
    <property type="match status" value="1"/>
</dbReference>
<dbReference type="AlphaFoldDB" id="A0A806FZD6"/>
<evidence type="ECO:0000256" key="6">
    <source>
        <dbReference type="RuleBase" id="RU000481"/>
    </source>
</evidence>
<evidence type="ECO:0000256" key="7">
    <source>
        <dbReference type="SAM" id="MobiDB-lite"/>
    </source>
</evidence>
<dbReference type="Pfam" id="PF00155">
    <property type="entry name" value="Aminotran_1_2"/>
    <property type="match status" value="1"/>
</dbReference>
<comment type="cofactor">
    <cofactor evidence="1 6">
        <name>pyridoxal 5'-phosphate</name>
        <dbReference type="ChEBI" id="CHEBI:597326"/>
    </cofactor>
</comment>
<keyword evidence="5" id="KW-0663">Pyridoxal phosphate</keyword>
<evidence type="ECO:0000256" key="4">
    <source>
        <dbReference type="ARBA" id="ARBA00022679"/>
    </source>
</evidence>
<evidence type="ECO:0000313" key="10">
    <source>
        <dbReference type="Proteomes" id="UP000008394"/>
    </source>
</evidence>
<dbReference type="EC" id="2.6.1.-" evidence="6"/>
<protein>
    <recommendedName>
        <fullName evidence="6">Aminotransferase</fullName>
        <ecNumber evidence="6">2.6.1.-</ecNumber>
    </recommendedName>
</protein>
<dbReference type="InterPro" id="IPR050596">
    <property type="entry name" value="AspAT/PAT-like"/>
</dbReference>
<dbReference type="PANTHER" id="PTHR46383:SF2">
    <property type="entry name" value="AMINOTRANSFERASE"/>
    <property type="match status" value="1"/>
</dbReference>
<evidence type="ECO:0000256" key="3">
    <source>
        <dbReference type="ARBA" id="ARBA00022576"/>
    </source>
</evidence>
<dbReference type="InterPro" id="IPR015421">
    <property type="entry name" value="PyrdxlP-dep_Trfase_major"/>
</dbReference>
<dbReference type="KEGG" id="bnm:BALAC2494_01407"/>
<dbReference type="GO" id="GO:0006520">
    <property type="term" value="P:amino acid metabolic process"/>
    <property type="evidence" value="ECO:0007669"/>
    <property type="project" value="InterPro"/>
</dbReference>
<gene>
    <name evidence="9" type="ORF">BALAC2494_01407</name>
</gene>
<keyword evidence="3 6" id="KW-0032">Aminotransferase</keyword>
<evidence type="ECO:0000256" key="2">
    <source>
        <dbReference type="ARBA" id="ARBA00007441"/>
    </source>
</evidence>
<reference evidence="9 10" key="1">
    <citation type="journal article" date="2011" name="J. Bacteriol.">
        <title>Genome Sequence of the Probiotic Strain Bifidobacterium animalis subsp. lactis CNCM I-2494.</title>
        <authorList>
            <person name="Chervaux C."/>
            <person name="Grimaldi C."/>
            <person name="Bolotin A."/>
            <person name="Quinquis B."/>
            <person name="Legrain-Raspaud S."/>
            <person name="van Hylckama Vlieg J.E."/>
            <person name="Denariaz G."/>
            <person name="Smokvina T."/>
        </authorList>
    </citation>
    <scope>NUCLEOTIDE SEQUENCE [LARGE SCALE GENOMIC DNA]</scope>
    <source>
        <strain evidence="9 10">CNCM I-2494</strain>
    </source>
</reference>
<dbReference type="SUPFAM" id="SSF53383">
    <property type="entry name" value="PLP-dependent transferases"/>
    <property type="match status" value="1"/>
</dbReference>
<keyword evidence="4 6" id="KW-0808">Transferase</keyword>
<sequence>MKTAAKRQILGNSEQLRAKECHMTGADEQTKDSQRQNMRPPFAKRAALARPFMGMRISNEAKRLRAQGVDVINLSLGQPDYGAPEPVREAMRDLYDGRPLPYSDSMGLSELREAIARFYRTAHDVEVDPKRIVITEGGSAALLLATALSVDEGDEVIIADPSYPSNRELVRSFGGKVVDVPTSAATRFHLDQPLVRQYWSERTRAVMITSPSNPTGTTIAPDVLRDVCAYAAHHGAWRIMDETYLDLTDVEADGSRVESALAVDPEAMVCGSFSKFFGMTGWRLGWMVVPEFALDAVDNLATNFFLGAHTPSQYAALACFTPQSLRICEERRQELLERRAFVVDALARIGLPLEVVPNGAFYAYFNISSTGLDAQTFCERALHEAHVALTPGGDFGPATGSTHVRLSYAASMSDLEVGFERLGDFVASLRR</sequence>
<dbReference type="PANTHER" id="PTHR46383">
    <property type="entry name" value="ASPARTATE AMINOTRANSFERASE"/>
    <property type="match status" value="1"/>
</dbReference>
<dbReference type="Proteomes" id="UP000008394">
    <property type="component" value="Chromosome"/>
</dbReference>
<feature type="domain" description="Aminotransferase class I/classII large" evidence="8">
    <location>
        <begin position="70"/>
        <end position="415"/>
    </location>
</feature>
<dbReference type="GO" id="GO:0008483">
    <property type="term" value="F:transaminase activity"/>
    <property type="evidence" value="ECO:0007669"/>
    <property type="project" value="UniProtKB-KW"/>
</dbReference>
<dbReference type="CDD" id="cd00609">
    <property type="entry name" value="AAT_like"/>
    <property type="match status" value="1"/>
</dbReference>
<evidence type="ECO:0000256" key="1">
    <source>
        <dbReference type="ARBA" id="ARBA00001933"/>
    </source>
</evidence>
<accession>A0A806FZD6</accession>
<name>A0A806FZD6_BIFAN</name>
<dbReference type="InterPro" id="IPR004838">
    <property type="entry name" value="NHTrfase_class1_PyrdxlP-BS"/>
</dbReference>
<dbReference type="InterPro" id="IPR015424">
    <property type="entry name" value="PyrdxlP-dep_Trfase"/>
</dbReference>
<evidence type="ECO:0000259" key="8">
    <source>
        <dbReference type="Pfam" id="PF00155"/>
    </source>
</evidence>
<comment type="similarity">
    <text evidence="2 6">Belongs to the class-I pyridoxal-phosphate-dependent aminotransferase family.</text>
</comment>
<dbReference type="EMBL" id="CP002915">
    <property type="protein sequence ID" value="AEK30790.1"/>
    <property type="molecule type" value="Genomic_DNA"/>
</dbReference>
<feature type="region of interest" description="Disordered" evidence="7">
    <location>
        <begin position="1"/>
        <end position="41"/>
    </location>
</feature>
<evidence type="ECO:0000313" key="9">
    <source>
        <dbReference type="EMBL" id="AEK30790.1"/>
    </source>
</evidence>